<reference evidence="1 2" key="1">
    <citation type="submission" date="2019-04" db="EMBL/GenBank/DDBJ databases">
        <title>Genome of a novel bacterium Candidatus Jettenia ecosi reconstructed from metagenome of an anammox bioreactor.</title>
        <authorList>
            <person name="Mardanov A.V."/>
            <person name="Beletsky A.V."/>
            <person name="Ravin N.V."/>
            <person name="Botchkova E.A."/>
            <person name="Litti Y.V."/>
            <person name="Nozhevnikova A.N."/>
        </authorList>
    </citation>
    <scope>NUCLEOTIDE SEQUENCE [LARGE SCALE GENOMIC DNA]</scope>
    <source>
        <strain evidence="1">J2</strain>
    </source>
</reference>
<comment type="caution">
    <text evidence="1">The sequence shown here is derived from an EMBL/GenBank/DDBJ whole genome shotgun (WGS) entry which is preliminary data.</text>
</comment>
<dbReference type="EMBL" id="SULG01000051">
    <property type="protein sequence ID" value="TLD41370.1"/>
    <property type="molecule type" value="Genomic_DNA"/>
</dbReference>
<dbReference type="Proteomes" id="UP000319783">
    <property type="component" value="Unassembled WGS sequence"/>
</dbReference>
<evidence type="ECO:0000313" key="1">
    <source>
        <dbReference type="EMBL" id="TLD41370.1"/>
    </source>
</evidence>
<protein>
    <submittedName>
        <fullName evidence="1">Uncharacterized protein</fullName>
    </submittedName>
</protein>
<evidence type="ECO:0000313" key="2">
    <source>
        <dbReference type="Proteomes" id="UP000319783"/>
    </source>
</evidence>
<sequence>MISFKLILSDKIVIIKKINSILLRKYGLIENNYIYGLLF</sequence>
<proteinExistence type="predicted"/>
<accession>A0A533QLC1</accession>
<name>A0A533QLC1_9BACT</name>
<organism evidence="1 2">
    <name type="scientific">Candidatus Jettenia ecosi</name>
    <dbReference type="NCBI Taxonomy" id="2494326"/>
    <lineage>
        <taxon>Bacteria</taxon>
        <taxon>Pseudomonadati</taxon>
        <taxon>Planctomycetota</taxon>
        <taxon>Candidatus Brocadiia</taxon>
        <taxon>Candidatus Brocadiales</taxon>
        <taxon>Candidatus Brocadiaceae</taxon>
        <taxon>Candidatus Jettenia</taxon>
    </lineage>
</organism>
<dbReference type="AlphaFoldDB" id="A0A533QLC1"/>
<gene>
    <name evidence="1" type="ORF">JETT_2377</name>
</gene>